<keyword evidence="1" id="KW-1015">Disulfide bond</keyword>
<evidence type="ECO:0000313" key="4">
    <source>
        <dbReference type="EMBL" id="NID05164.1"/>
    </source>
</evidence>
<dbReference type="Gene3D" id="2.40.10.10">
    <property type="entry name" value="Trypsin-like serine proteases"/>
    <property type="match status" value="1"/>
</dbReference>
<reference evidence="4 5" key="1">
    <citation type="journal article" date="2011" name="Curr. Microbiol.">
        <title>Luteibacter jiangsuensis sp. nov.: a methamidophos-degrading bacterium isolated from a methamidophos-manufacturing factory.</title>
        <authorList>
            <person name="Wang L."/>
            <person name="Wang G.L."/>
            <person name="Li S.P."/>
            <person name="Jiang J.D."/>
        </authorList>
    </citation>
    <scope>NUCLEOTIDE SEQUENCE [LARGE SCALE GENOMIC DNA]</scope>
    <source>
        <strain evidence="4 5">CGMCC 1.10133</strain>
    </source>
</reference>
<accession>A0ABX0Q3P7</accession>
<keyword evidence="5" id="KW-1185">Reference proteome</keyword>
<name>A0ABX0Q3P7_9GAMM</name>
<dbReference type="EMBL" id="JAAQQR010000003">
    <property type="protein sequence ID" value="NID05164.1"/>
    <property type="molecule type" value="Genomic_DNA"/>
</dbReference>
<dbReference type="Pfam" id="PF00089">
    <property type="entry name" value="Trypsin"/>
    <property type="match status" value="1"/>
</dbReference>
<keyword evidence="2" id="KW-0732">Signal</keyword>
<dbReference type="PRINTS" id="PR00722">
    <property type="entry name" value="CHYMOTRYPSIN"/>
</dbReference>
<dbReference type="PANTHER" id="PTHR24250">
    <property type="entry name" value="CHYMOTRYPSIN-RELATED"/>
    <property type="match status" value="1"/>
</dbReference>
<evidence type="ECO:0000259" key="3">
    <source>
        <dbReference type="PROSITE" id="PS50240"/>
    </source>
</evidence>
<protein>
    <submittedName>
        <fullName evidence="4">Trypsin-like serine protease</fullName>
    </submittedName>
</protein>
<sequence>MLLRTRMAVAAAVLAMAAGAHAVVIRDDVPDGSYRVAPSEFPALVDLPGEGHGVLIDPRWVLTVAHAVRFGPVKEVTILGIPRAVKAKVVHDGFAMPGAELLKGDSAPLVAFLSKNDDVALLELEAPVEDVAPVPLYDGRDEKGKIATLYGKGATGNGLTGQVKDSPHRGELRRANNVIDTVDTKWIGYTFDRGRDALPLEGQLGDGDSGGPVLIDDGGRPTLAGLADWKMPTGSVESFRPGIYGQRTFQVRVSVYKPWIEKVMAFARQMDAAEVEKVTIEFGWATLGAAAGETYVLTKDATDYLITGDVNTSESMYDEMVHGLASDRASITGHRSLGQVKALRELWRAPPVLRDSALSRLVDEDWAKSNEASVFASLYLNRCSASEDAFSKRFMDARRRVAAAASYFEGGWTDDYPRYRVSVVLSGGKVLSMQSHMQARPTIQWFLDDVETWNPDIPNRIAALVPTWSIMGRRITSRLEGARIADEFGRDDAIQQASARCLLKH</sequence>
<dbReference type="SUPFAM" id="SSF50494">
    <property type="entry name" value="Trypsin-like serine proteases"/>
    <property type="match status" value="1"/>
</dbReference>
<dbReference type="PROSITE" id="PS50240">
    <property type="entry name" value="TRYPSIN_DOM"/>
    <property type="match status" value="1"/>
</dbReference>
<dbReference type="InterPro" id="IPR043504">
    <property type="entry name" value="Peptidase_S1_PA_chymotrypsin"/>
</dbReference>
<comment type="caution">
    <text evidence="4">The sequence shown here is derived from an EMBL/GenBank/DDBJ whole genome shotgun (WGS) entry which is preliminary data.</text>
</comment>
<evidence type="ECO:0000313" key="5">
    <source>
        <dbReference type="Proteomes" id="UP001429601"/>
    </source>
</evidence>
<evidence type="ECO:0000256" key="2">
    <source>
        <dbReference type="SAM" id="SignalP"/>
    </source>
</evidence>
<proteinExistence type="predicted"/>
<feature type="chain" id="PRO_5046717809" evidence="2">
    <location>
        <begin position="23"/>
        <end position="505"/>
    </location>
</feature>
<gene>
    <name evidence="4" type="ORF">HBF26_09720</name>
</gene>
<organism evidence="4 5">
    <name type="scientific">Luteibacter jiangsuensis</name>
    <dbReference type="NCBI Taxonomy" id="637577"/>
    <lineage>
        <taxon>Bacteria</taxon>
        <taxon>Pseudomonadati</taxon>
        <taxon>Pseudomonadota</taxon>
        <taxon>Gammaproteobacteria</taxon>
        <taxon>Lysobacterales</taxon>
        <taxon>Rhodanobacteraceae</taxon>
        <taxon>Luteibacter</taxon>
    </lineage>
</organism>
<dbReference type="InterPro" id="IPR009003">
    <property type="entry name" value="Peptidase_S1_PA"/>
</dbReference>
<dbReference type="InterPro" id="IPR001314">
    <property type="entry name" value="Peptidase_S1A"/>
</dbReference>
<feature type="domain" description="Peptidase S1" evidence="3">
    <location>
        <begin position="29"/>
        <end position="265"/>
    </location>
</feature>
<dbReference type="Proteomes" id="UP001429601">
    <property type="component" value="Unassembled WGS sequence"/>
</dbReference>
<evidence type="ECO:0000256" key="1">
    <source>
        <dbReference type="ARBA" id="ARBA00023157"/>
    </source>
</evidence>
<feature type="signal peptide" evidence="2">
    <location>
        <begin position="1"/>
        <end position="22"/>
    </location>
</feature>
<dbReference type="InterPro" id="IPR001254">
    <property type="entry name" value="Trypsin_dom"/>
</dbReference>
<dbReference type="SMART" id="SM00020">
    <property type="entry name" value="Tryp_SPc"/>
    <property type="match status" value="1"/>
</dbReference>